<dbReference type="PROSITE" id="PS51257">
    <property type="entry name" value="PROKAR_LIPOPROTEIN"/>
    <property type="match status" value="1"/>
</dbReference>
<evidence type="ECO:0000313" key="2">
    <source>
        <dbReference type="Proteomes" id="UP000198749"/>
    </source>
</evidence>
<organism evidence="1 2">
    <name type="scientific">Amphritea atlantica</name>
    <dbReference type="NCBI Taxonomy" id="355243"/>
    <lineage>
        <taxon>Bacteria</taxon>
        <taxon>Pseudomonadati</taxon>
        <taxon>Pseudomonadota</taxon>
        <taxon>Gammaproteobacteria</taxon>
        <taxon>Oceanospirillales</taxon>
        <taxon>Oceanospirillaceae</taxon>
        <taxon>Amphritea</taxon>
    </lineage>
</organism>
<dbReference type="AlphaFoldDB" id="A0A1H9I0Y6"/>
<accession>A0A1H9I0Y6</accession>
<proteinExistence type="predicted"/>
<dbReference type="EMBL" id="FOGB01000006">
    <property type="protein sequence ID" value="SEQ68203.1"/>
    <property type="molecule type" value="Genomic_DNA"/>
</dbReference>
<name>A0A1H9I0Y6_9GAMM</name>
<dbReference type="Proteomes" id="UP000198749">
    <property type="component" value="Unassembled WGS sequence"/>
</dbReference>
<keyword evidence="2" id="KW-1185">Reference proteome</keyword>
<dbReference type="RefSeq" id="WP_091358258.1">
    <property type="nucleotide sequence ID" value="NZ_AP025284.1"/>
</dbReference>
<dbReference type="STRING" id="355243.SAMN03080615_02354"/>
<sequence length="126" mass="12816">MKIRPVSFAVCVVAIIFITGCQHNPTRMSGGKSFVIIGESMATGAEAAQELQLAINRSQTVGCEAISVGGYGAAGEGMVLGLAALIRCPDGVHIIPTGFPYDATTGMKIPVDPAAVVPPPLSPPAP</sequence>
<evidence type="ECO:0000313" key="1">
    <source>
        <dbReference type="EMBL" id="SEQ68203.1"/>
    </source>
</evidence>
<gene>
    <name evidence="1" type="ORF">SAMN03080615_02354</name>
</gene>
<protein>
    <recommendedName>
        <fullName evidence="3">Lipoprotein</fullName>
    </recommendedName>
</protein>
<dbReference type="OrthoDB" id="6120258at2"/>
<evidence type="ECO:0008006" key="3">
    <source>
        <dbReference type="Google" id="ProtNLM"/>
    </source>
</evidence>
<reference evidence="2" key="1">
    <citation type="submission" date="2016-10" db="EMBL/GenBank/DDBJ databases">
        <authorList>
            <person name="Varghese N."/>
            <person name="Submissions S."/>
        </authorList>
    </citation>
    <scope>NUCLEOTIDE SEQUENCE [LARGE SCALE GENOMIC DNA]</scope>
    <source>
        <strain evidence="2">DSM 18887</strain>
    </source>
</reference>